<gene>
    <name evidence="5" type="ORF">LNAT_P0021</name>
</gene>
<evidence type="ECO:0000256" key="1">
    <source>
        <dbReference type="ARBA" id="ARBA00004948"/>
    </source>
</evidence>
<dbReference type="Pfam" id="PF02581">
    <property type="entry name" value="TMP-TENI"/>
    <property type="match status" value="2"/>
</dbReference>
<dbReference type="GO" id="GO:0009228">
    <property type="term" value="P:thiamine biosynthetic process"/>
    <property type="evidence" value="ECO:0007669"/>
    <property type="project" value="UniProtKB-KW"/>
</dbReference>
<name>A0A292YB31_9BACT</name>
<accession>A0A292YB31</accession>
<evidence type="ECO:0000313" key="6">
    <source>
        <dbReference type="Proteomes" id="UP000217944"/>
    </source>
</evidence>
<dbReference type="RefSeq" id="WP_172413473.1">
    <property type="nucleotide sequence ID" value="NZ_BDME01000001.1"/>
</dbReference>
<dbReference type="PANTHER" id="PTHR20857">
    <property type="entry name" value="THIAMINE-PHOSPHATE PYROPHOSPHORYLASE"/>
    <property type="match status" value="1"/>
</dbReference>
<protein>
    <submittedName>
        <fullName evidence="5">Thiamine-phosphate pyrophosphorylase</fullName>
        <ecNumber evidence="5">2.5.1.3</ecNumber>
    </submittedName>
</protein>
<feature type="coiled-coil region" evidence="3">
    <location>
        <begin position="25"/>
        <end position="52"/>
    </location>
</feature>
<proteinExistence type="predicted"/>
<feature type="domain" description="Thiamine phosphate synthase/TenI" evidence="4">
    <location>
        <begin position="131"/>
        <end position="201"/>
    </location>
</feature>
<keyword evidence="2" id="KW-0784">Thiamine biosynthesis</keyword>
<keyword evidence="5" id="KW-0808">Transferase</keyword>
<organism evidence="5 6">
    <name type="scientific">Lebetimonas natsushimae</name>
    <dbReference type="NCBI Taxonomy" id="1936991"/>
    <lineage>
        <taxon>Bacteria</taxon>
        <taxon>Pseudomonadati</taxon>
        <taxon>Campylobacterota</taxon>
        <taxon>Epsilonproteobacteria</taxon>
        <taxon>Nautiliales</taxon>
        <taxon>Nautiliaceae</taxon>
        <taxon>Lebetimonas</taxon>
    </lineage>
</organism>
<comment type="pathway">
    <text evidence="1">Cofactor biosynthesis; thiamine diphosphate biosynthesis.</text>
</comment>
<feature type="domain" description="Thiamine phosphate synthase/TenI" evidence="4">
    <location>
        <begin position="28"/>
        <end position="84"/>
    </location>
</feature>
<dbReference type="GO" id="GO:0004789">
    <property type="term" value="F:thiamine-phosphate diphosphorylase activity"/>
    <property type="evidence" value="ECO:0007669"/>
    <property type="project" value="UniProtKB-EC"/>
</dbReference>
<dbReference type="InterPro" id="IPR013785">
    <property type="entry name" value="Aldolase_TIM"/>
</dbReference>
<dbReference type="AlphaFoldDB" id="A0A292YB31"/>
<sequence>MIYALLDWDCLQKYNISIKDFCKSAKGLKAKYLQYRDKNSSLEKKLQRIKEIRKYWKKTLIVNDTIELLAFADGIHIGQEDLENLCKKFQLSKKEVIENLKNGKLLQWKMDNVKCKIDSKKLKMKNDSPFSILHSPFIVGLSTHNREEILEANKLPLDYIGLGAYRPTQTKDTSNILGKKIINLIKYSYHHVAVIGGVKIYDKIPAIKVIGSDICRLTSIQSKKKKILKKKLKNL</sequence>
<evidence type="ECO:0000256" key="2">
    <source>
        <dbReference type="ARBA" id="ARBA00022977"/>
    </source>
</evidence>
<comment type="caution">
    <text evidence="5">The sequence shown here is derived from an EMBL/GenBank/DDBJ whole genome shotgun (WGS) entry which is preliminary data.</text>
</comment>
<dbReference type="Proteomes" id="UP000217944">
    <property type="component" value="Unassembled WGS sequence"/>
</dbReference>
<dbReference type="EMBL" id="BDME01000001">
    <property type="protein sequence ID" value="GAX86726.1"/>
    <property type="molecule type" value="Genomic_DNA"/>
</dbReference>
<reference evidence="5 6" key="1">
    <citation type="journal article" date="2017" name="Syst. Appl. Microbiol.">
        <title>Lebetimonas natsushimae sp. nov., a novel strictly anaerobic, moderately thermophilic chemoautotroph isolated from a deep-sea hydrothermal vent polychaete nest in the Mid-Okinawa Trough.</title>
        <authorList>
            <person name="Nagata R."/>
            <person name="Takaki Y."/>
            <person name="Tame A."/>
            <person name="Nunoura T."/>
            <person name="Muto H."/>
            <person name="Mino S."/>
            <person name="Sawayama S."/>
            <person name="Takai K."/>
            <person name="Nakagawa S."/>
        </authorList>
    </citation>
    <scope>NUCLEOTIDE SEQUENCE [LARGE SCALE GENOMIC DNA]</scope>
    <source>
        <strain evidence="5 6">HS1857</strain>
    </source>
</reference>
<dbReference type="InterPro" id="IPR022998">
    <property type="entry name" value="ThiamineP_synth_TenI"/>
</dbReference>
<dbReference type="PANTHER" id="PTHR20857:SF15">
    <property type="entry name" value="THIAMINE-PHOSPHATE SYNTHASE"/>
    <property type="match status" value="1"/>
</dbReference>
<keyword evidence="6" id="KW-1185">Reference proteome</keyword>
<dbReference type="SUPFAM" id="SSF51391">
    <property type="entry name" value="Thiamin phosphate synthase"/>
    <property type="match status" value="2"/>
</dbReference>
<dbReference type="GO" id="GO:0005737">
    <property type="term" value="C:cytoplasm"/>
    <property type="evidence" value="ECO:0007669"/>
    <property type="project" value="TreeGrafter"/>
</dbReference>
<keyword evidence="3" id="KW-0175">Coiled coil</keyword>
<dbReference type="EC" id="2.5.1.3" evidence="5"/>
<evidence type="ECO:0000259" key="4">
    <source>
        <dbReference type="Pfam" id="PF02581"/>
    </source>
</evidence>
<evidence type="ECO:0000313" key="5">
    <source>
        <dbReference type="EMBL" id="GAX86726.1"/>
    </source>
</evidence>
<evidence type="ECO:0000256" key="3">
    <source>
        <dbReference type="SAM" id="Coils"/>
    </source>
</evidence>
<dbReference type="InterPro" id="IPR036206">
    <property type="entry name" value="ThiamineP_synth_sf"/>
</dbReference>
<dbReference type="Gene3D" id="3.20.20.70">
    <property type="entry name" value="Aldolase class I"/>
    <property type="match status" value="1"/>
</dbReference>
<dbReference type="CDD" id="cd00564">
    <property type="entry name" value="TMP_TenI"/>
    <property type="match status" value="1"/>
</dbReference>